<organism evidence="1 2">
    <name type="scientific">Liquorilactobacillus uvarum DSM 19971</name>
    <dbReference type="NCBI Taxonomy" id="1423812"/>
    <lineage>
        <taxon>Bacteria</taxon>
        <taxon>Bacillati</taxon>
        <taxon>Bacillota</taxon>
        <taxon>Bacilli</taxon>
        <taxon>Lactobacillales</taxon>
        <taxon>Lactobacillaceae</taxon>
        <taxon>Liquorilactobacillus</taxon>
    </lineage>
</organism>
<protein>
    <recommendedName>
        <fullName evidence="3">HXXEE domain-containing protein</fullName>
    </recommendedName>
</protein>
<comment type="caution">
    <text evidence="1">The sequence shown here is derived from an EMBL/GenBank/DDBJ whole genome shotgun (WGS) entry which is preliminary data.</text>
</comment>
<proteinExistence type="predicted"/>
<dbReference type="RefSeq" id="WP_057738561.1">
    <property type="nucleotide sequence ID" value="NZ_AZEG01000038.1"/>
</dbReference>
<keyword evidence="2" id="KW-1185">Reference proteome</keyword>
<accession>A0A0R1PQE6</accession>
<dbReference type="Pfam" id="PF13787">
    <property type="entry name" value="HXXEE"/>
    <property type="match status" value="1"/>
</dbReference>
<name>A0A0R1PQE6_9LACO</name>
<dbReference type="PATRIC" id="fig|1423812.3.peg.1673"/>
<dbReference type="OrthoDB" id="5195477at2"/>
<sequence length="107" mass="12071">MADWSSYWLMSLLFIFHDFEELVLVPHWLEKHNSNIHGRILFGGVNRSDVLAIGIWEELGKKDKSEGTAIFQTTQQFAGAMRTAVVSPISTSGSNIKDGMHNTVFLF</sequence>
<evidence type="ECO:0000313" key="2">
    <source>
        <dbReference type="Proteomes" id="UP000051155"/>
    </source>
</evidence>
<dbReference type="EMBL" id="AZEG01000038">
    <property type="protein sequence ID" value="KRL34526.1"/>
    <property type="molecule type" value="Genomic_DNA"/>
</dbReference>
<reference evidence="1 2" key="1">
    <citation type="journal article" date="2015" name="Genome Announc.">
        <title>Expanding the biotechnology potential of lactobacilli through comparative genomics of 213 strains and associated genera.</title>
        <authorList>
            <person name="Sun Z."/>
            <person name="Harris H.M."/>
            <person name="McCann A."/>
            <person name="Guo C."/>
            <person name="Argimon S."/>
            <person name="Zhang W."/>
            <person name="Yang X."/>
            <person name="Jeffery I.B."/>
            <person name="Cooney J.C."/>
            <person name="Kagawa T.F."/>
            <person name="Liu W."/>
            <person name="Song Y."/>
            <person name="Salvetti E."/>
            <person name="Wrobel A."/>
            <person name="Rasinkangas P."/>
            <person name="Parkhill J."/>
            <person name="Rea M.C."/>
            <person name="O'Sullivan O."/>
            <person name="Ritari J."/>
            <person name="Douillard F.P."/>
            <person name="Paul Ross R."/>
            <person name="Yang R."/>
            <person name="Briner A.E."/>
            <person name="Felis G.E."/>
            <person name="de Vos W.M."/>
            <person name="Barrangou R."/>
            <person name="Klaenhammer T.R."/>
            <person name="Caufield P.W."/>
            <person name="Cui Y."/>
            <person name="Zhang H."/>
            <person name="O'Toole P.W."/>
        </authorList>
    </citation>
    <scope>NUCLEOTIDE SEQUENCE [LARGE SCALE GENOMIC DNA]</scope>
    <source>
        <strain evidence="1 2">DSM 19971</strain>
    </source>
</reference>
<dbReference type="Proteomes" id="UP000051155">
    <property type="component" value="Unassembled WGS sequence"/>
</dbReference>
<gene>
    <name evidence="1" type="ORF">FD20_GL001570</name>
</gene>
<dbReference type="AlphaFoldDB" id="A0A0R1PQE6"/>
<dbReference type="InterPro" id="IPR025671">
    <property type="entry name" value="HXXEE"/>
</dbReference>
<evidence type="ECO:0000313" key="1">
    <source>
        <dbReference type="EMBL" id="KRL34526.1"/>
    </source>
</evidence>
<evidence type="ECO:0008006" key="3">
    <source>
        <dbReference type="Google" id="ProtNLM"/>
    </source>
</evidence>